<protein>
    <submittedName>
        <fullName evidence="1">Uncharacterized protein</fullName>
    </submittedName>
</protein>
<reference evidence="1 2" key="1">
    <citation type="submission" date="2018-02" db="EMBL/GenBank/DDBJ databases">
        <title>novel marine gammaproteobacteria from coastal saline agro ecosystem.</title>
        <authorList>
            <person name="Krishnan R."/>
            <person name="Ramesh Kumar N."/>
        </authorList>
    </citation>
    <scope>NUCLEOTIDE SEQUENCE [LARGE SCALE GENOMIC DNA]</scope>
    <source>
        <strain evidence="1 2">228</strain>
    </source>
</reference>
<dbReference type="EMBL" id="PRLP01000029">
    <property type="protein sequence ID" value="PPC77585.1"/>
    <property type="molecule type" value="Genomic_DNA"/>
</dbReference>
<name>A0A2S5KSE7_9PROT</name>
<comment type="caution">
    <text evidence="1">The sequence shown here is derived from an EMBL/GenBank/DDBJ whole genome shotgun (WGS) entry which is preliminary data.</text>
</comment>
<gene>
    <name evidence="1" type="ORF">C4K68_09500</name>
</gene>
<evidence type="ECO:0000313" key="1">
    <source>
        <dbReference type="EMBL" id="PPC77585.1"/>
    </source>
</evidence>
<evidence type="ECO:0000313" key="2">
    <source>
        <dbReference type="Proteomes" id="UP000238196"/>
    </source>
</evidence>
<proteinExistence type="predicted"/>
<accession>A0A2S5KSE7</accession>
<dbReference type="Proteomes" id="UP000238196">
    <property type="component" value="Unassembled WGS sequence"/>
</dbReference>
<dbReference type="AlphaFoldDB" id="A0A2S5KSE7"/>
<sequence>MTGFRSAPYTMRSTWKKSFADLSKNDELSDNERLGLLQGHFHIDFALVKDESQRVVRKYLCVDALTHSSRFAAMSVLRDEGMLVYLPWVSQVELISLMREIYLVMTLADSNPDLQQEQKLALIGMRIYSELEAFAQPEYLLSRLVGESVSTDEVHNARQASKLIINILSSYAPERYAEFMASYGRGIRFIPFREPFIPALKHWSNVALEQKLTPSQINESLISIYTDQQFALTNSMRAGLEP</sequence>
<organism evidence="1 2">
    <name type="scientific">Proteobacteria bacterium 228</name>
    <dbReference type="NCBI Taxonomy" id="2083153"/>
    <lineage>
        <taxon>Bacteria</taxon>
        <taxon>Pseudomonadati</taxon>
        <taxon>Pseudomonadota</taxon>
    </lineage>
</organism>